<dbReference type="Proteomes" id="UP000201838">
    <property type="component" value="Unassembled WGS sequence"/>
</dbReference>
<dbReference type="EMBL" id="FXXQ01000009">
    <property type="protein sequence ID" value="SMX24673.1"/>
    <property type="molecule type" value="Genomic_DNA"/>
</dbReference>
<dbReference type="RefSeq" id="WP_093974751.1">
    <property type="nucleotide sequence ID" value="NZ_FXXQ01000009.1"/>
</dbReference>
<gene>
    <name evidence="2" type="ORF">BOA8489_02800</name>
</gene>
<evidence type="ECO:0000313" key="2">
    <source>
        <dbReference type="EMBL" id="SMX24673.1"/>
    </source>
</evidence>
<name>A0A238J2W5_9RHOB</name>
<feature type="transmembrane region" description="Helical" evidence="1">
    <location>
        <begin position="68"/>
        <end position="86"/>
    </location>
</feature>
<protein>
    <recommendedName>
        <fullName evidence="4">YcxB-like protein domain-containing protein</fullName>
    </recommendedName>
</protein>
<proteinExistence type="predicted"/>
<sequence length="178" mass="19516">MDAGVTRDVIELRYRFDTGLLPAAMSGWWRSAVPPQKFVHRAAFWAVVWLGLLVLAGAIGQAGLSPTFVVAGILGAGVMVAAFAYLQRTRMRQFYRIVGAHWDRTGEISVRFDALGVKMRDEVSERRYSWAAIDAVQKAKGATVLRTGMSMIAIPDTAMPEGLGASEFRARLNGWRGA</sequence>
<feature type="transmembrane region" description="Helical" evidence="1">
    <location>
        <begin position="42"/>
        <end position="62"/>
    </location>
</feature>
<evidence type="ECO:0008006" key="4">
    <source>
        <dbReference type="Google" id="ProtNLM"/>
    </source>
</evidence>
<evidence type="ECO:0000313" key="3">
    <source>
        <dbReference type="Proteomes" id="UP000201838"/>
    </source>
</evidence>
<dbReference type="AlphaFoldDB" id="A0A238J2W5"/>
<keyword evidence="1" id="KW-0472">Membrane</keyword>
<reference evidence="2 3" key="1">
    <citation type="submission" date="2017-05" db="EMBL/GenBank/DDBJ databases">
        <authorList>
            <person name="Song R."/>
            <person name="Chenine A.L."/>
            <person name="Ruprecht R.M."/>
        </authorList>
    </citation>
    <scope>NUCLEOTIDE SEQUENCE [LARGE SCALE GENOMIC DNA]</scope>
    <source>
        <strain evidence="2 3">CECT 8489</strain>
    </source>
</reference>
<accession>A0A238J2W5</accession>
<organism evidence="2 3">
    <name type="scientific">Boseongicola aestuarii</name>
    <dbReference type="NCBI Taxonomy" id="1470561"/>
    <lineage>
        <taxon>Bacteria</taxon>
        <taxon>Pseudomonadati</taxon>
        <taxon>Pseudomonadota</taxon>
        <taxon>Alphaproteobacteria</taxon>
        <taxon>Rhodobacterales</taxon>
        <taxon>Paracoccaceae</taxon>
        <taxon>Boseongicola</taxon>
    </lineage>
</organism>
<keyword evidence="1" id="KW-1133">Transmembrane helix</keyword>
<dbReference type="OrthoDB" id="7877108at2"/>
<keyword evidence="1" id="KW-0812">Transmembrane</keyword>
<evidence type="ECO:0000256" key="1">
    <source>
        <dbReference type="SAM" id="Phobius"/>
    </source>
</evidence>
<keyword evidence="3" id="KW-1185">Reference proteome</keyword>